<feature type="domain" description="Beta-lactamase-related" evidence="1">
    <location>
        <begin position="11"/>
        <end position="323"/>
    </location>
</feature>
<reference evidence="2 3" key="1">
    <citation type="submission" date="2024-06" db="EMBL/GenBank/DDBJ databases">
        <title>Genomic Encyclopedia of Type Strains, Phase IV (KMG-IV): sequencing the most valuable type-strain genomes for metagenomic binning, comparative biology and taxonomic classification.</title>
        <authorList>
            <person name="Goeker M."/>
        </authorList>
    </citation>
    <scope>NUCLEOTIDE SEQUENCE [LARGE SCALE GENOMIC DNA]</scope>
    <source>
        <strain evidence="2 3">DSM 26128</strain>
    </source>
</reference>
<dbReference type="Gene3D" id="3.40.710.10">
    <property type="entry name" value="DD-peptidase/beta-lactamase superfamily"/>
    <property type="match status" value="1"/>
</dbReference>
<gene>
    <name evidence="2" type="ORF">ABID49_001508</name>
</gene>
<dbReference type="PANTHER" id="PTHR46825">
    <property type="entry name" value="D-ALANYL-D-ALANINE-CARBOXYPEPTIDASE/ENDOPEPTIDASE AMPH"/>
    <property type="match status" value="1"/>
</dbReference>
<dbReference type="InterPro" id="IPR012338">
    <property type="entry name" value="Beta-lactam/transpept-like"/>
</dbReference>
<evidence type="ECO:0000259" key="1">
    <source>
        <dbReference type="Pfam" id="PF00144"/>
    </source>
</evidence>
<accession>A0ABV2GBG1</accession>
<dbReference type="InterPro" id="IPR050491">
    <property type="entry name" value="AmpC-like"/>
</dbReference>
<dbReference type="InterPro" id="IPR001466">
    <property type="entry name" value="Beta-lactam-related"/>
</dbReference>
<dbReference type="SUPFAM" id="SSF56601">
    <property type="entry name" value="beta-lactamase/transpeptidase-like"/>
    <property type="match status" value="1"/>
</dbReference>
<evidence type="ECO:0000313" key="3">
    <source>
        <dbReference type="Proteomes" id="UP001549099"/>
    </source>
</evidence>
<dbReference type="Pfam" id="PF00144">
    <property type="entry name" value="Beta-lactamase"/>
    <property type="match status" value="1"/>
</dbReference>
<dbReference type="EMBL" id="JBEPLW010000009">
    <property type="protein sequence ID" value="MET3575603.1"/>
    <property type="molecule type" value="Genomic_DNA"/>
</dbReference>
<dbReference type="Proteomes" id="UP001549099">
    <property type="component" value="Unassembled WGS sequence"/>
</dbReference>
<dbReference type="PANTHER" id="PTHR46825:SF9">
    <property type="entry name" value="BETA-LACTAMASE-RELATED DOMAIN-CONTAINING PROTEIN"/>
    <property type="match status" value="1"/>
</dbReference>
<proteinExistence type="predicted"/>
<name>A0ABV2GBG1_9BACL</name>
<protein>
    <submittedName>
        <fullName evidence="2">CubicO group peptidase (Beta-lactamase class C family)</fullName>
    </submittedName>
</protein>
<keyword evidence="3" id="KW-1185">Reference proteome</keyword>
<comment type="caution">
    <text evidence="2">The sequence shown here is derived from an EMBL/GenBank/DDBJ whole genome shotgun (WGS) entry which is preliminary data.</text>
</comment>
<organism evidence="2 3">
    <name type="scientific">Bhargavaea ullalensis</name>
    <dbReference type="NCBI Taxonomy" id="1265685"/>
    <lineage>
        <taxon>Bacteria</taxon>
        <taxon>Bacillati</taxon>
        <taxon>Bacillota</taxon>
        <taxon>Bacilli</taxon>
        <taxon>Bacillales</taxon>
        <taxon>Caryophanaceae</taxon>
        <taxon>Bhargavaea</taxon>
    </lineage>
</organism>
<dbReference type="RefSeq" id="WP_354196899.1">
    <property type="nucleotide sequence ID" value="NZ_JBEPLW010000009.1"/>
</dbReference>
<sequence length="431" mass="48425">MYKEIINQYCEAMKANGHFSGALAVRHKGEVLLSRGYGMADRGFGISNTDKTKFRIGSLSKPFTAMAVLQLEERGRLALEDPVNRFIDGIPGGERITIHHLLCHMSGLADFASQPDYWMTTMRLPATLEETVGRIKALPPEFAPGSAVEYTNSGYAVLAAIIEKASGLEFADFLQRNILGPLGMEHTGNDDGRKLIPDYAAGYTVDRDIRRAEFIDMSVAAGAYGMYSSVSDLLLWDRALGDNSIIGPRGREKMFTLHNEMCGYDWFYSKEIRNRKERVKWEHFGDVNGFVSHYLRVPEEELSVVVLSNFNLTPADRIARDLAAIVLDGEQPDVEEAQEIRLDEDLLAGLAGRYRNEQGELNLFSEGNRLFAALPKMYGVVYNCEIIGTEEVGGKVSLRGKQADDRFTVRMEEETLIHRDPWGRETTYRKE</sequence>
<evidence type="ECO:0000313" key="2">
    <source>
        <dbReference type="EMBL" id="MET3575603.1"/>
    </source>
</evidence>